<dbReference type="EMBL" id="MU274913">
    <property type="protein sequence ID" value="KAI0088708.1"/>
    <property type="molecule type" value="Genomic_DNA"/>
</dbReference>
<dbReference type="Proteomes" id="UP001055072">
    <property type="component" value="Unassembled WGS sequence"/>
</dbReference>
<keyword evidence="2" id="KW-1185">Reference proteome</keyword>
<evidence type="ECO:0000313" key="2">
    <source>
        <dbReference type="Proteomes" id="UP001055072"/>
    </source>
</evidence>
<name>A0ACB8U2W8_9APHY</name>
<sequence length="518" mass="59770">MFGVRTFFDILRAFDPVGYIEDSEPTEPPVDHAAEAERAKRETITQSMIHSGAGSILPEELFELLLRTIQKDDRRAQVDEMMLQRRPFDPVLREIEVMKAGPCYTLKNCALVCHYWAKNTRKFMFTDACIYIDSYRKAQRFRSITMCSQPRLVPIAEYIAEVNVIHKCSKARPFYQLVNLPRTKDKLSYLSIHGPFPDRVPIGTRDTPYWDAPPPQAARIPPSNTAYKSVSIYNLDFPSFKHATKYMRHFGDAEEIRLHNITWSPTRGSPPAFTQSLRRPNRRKCVSVHADRCTDDLLVCLHVAMMYARFPLRRDVPEDDQIWAIDLFATIRDFYYQNVPQQKDKGPPTCSLSSYRDDNWSLEKPALRFEINGFSYEYPKVTVYFECGPRRPLPGRHSFGPIRIIGMTLVIGAGHNPTPETVANTFDLTAFREQIENRCSLSFLVVAFGDWYTMQSVLKLHPTLRDPLGPTRTCMFACGKAKAMGYMKDWVGINPVTLKLTREKWENVERILPDLMTR</sequence>
<accession>A0ACB8U2W8</accession>
<reference evidence="1" key="1">
    <citation type="journal article" date="2021" name="Environ. Microbiol.">
        <title>Gene family expansions and transcriptome signatures uncover fungal adaptations to wood decay.</title>
        <authorList>
            <person name="Hage H."/>
            <person name="Miyauchi S."/>
            <person name="Viragh M."/>
            <person name="Drula E."/>
            <person name="Min B."/>
            <person name="Chaduli D."/>
            <person name="Navarro D."/>
            <person name="Favel A."/>
            <person name="Norest M."/>
            <person name="Lesage-Meessen L."/>
            <person name="Balint B."/>
            <person name="Merenyi Z."/>
            <person name="de Eugenio L."/>
            <person name="Morin E."/>
            <person name="Martinez A.T."/>
            <person name="Baldrian P."/>
            <person name="Stursova M."/>
            <person name="Martinez M.J."/>
            <person name="Novotny C."/>
            <person name="Magnuson J.K."/>
            <person name="Spatafora J.W."/>
            <person name="Maurice S."/>
            <person name="Pangilinan J."/>
            <person name="Andreopoulos W."/>
            <person name="LaButti K."/>
            <person name="Hundley H."/>
            <person name="Na H."/>
            <person name="Kuo A."/>
            <person name="Barry K."/>
            <person name="Lipzen A."/>
            <person name="Henrissat B."/>
            <person name="Riley R."/>
            <person name="Ahrendt S."/>
            <person name="Nagy L.G."/>
            <person name="Grigoriev I.V."/>
            <person name="Martin F."/>
            <person name="Rosso M.N."/>
        </authorList>
    </citation>
    <scope>NUCLEOTIDE SEQUENCE</scope>
    <source>
        <strain evidence="1">CBS 384.51</strain>
    </source>
</reference>
<protein>
    <submittedName>
        <fullName evidence="1">Uncharacterized protein</fullName>
    </submittedName>
</protein>
<comment type="caution">
    <text evidence="1">The sequence shown here is derived from an EMBL/GenBank/DDBJ whole genome shotgun (WGS) entry which is preliminary data.</text>
</comment>
<proteinExistence type="predicted"/>
<gene>
    <name evidence="1" type="ORF">BDY19DRAFT_994072</name>
</gene>
<organism evidence="1 2">
    <name type="scientific">Irpex rosettiformis</name>
    <dbReference type="NCBI Taxonomy" id="378272"/>
    <lineage>
        <taxon>Eukaryota</taxon>
        <taxon>Fungi</taxon>
        <taxon>Dikarya</taxon>
        <taxon>Basidiomycota</taxon>
        <taxon>Agaricomycotina</taxon>
        <taxon>Agaricomycetes</taxon>
        <taxon>Polyporales</taxon>
        <taxon>Irpicaceae</taxon>
        <taxon>Irpex</taxon>
    </lineage>
</organism>
<evidence type="ECO:0000313" key="1">
    <source>
        <dbReference type="EMBL" id="KAI0088708.1"/>
    </source>
</evidence>